<feature type="compositionally biased region" description="Basic residues" evidence="1">
    <location>
        <begin position="17"/>
        <end position="27"/>
    </location>
</feature>
<dbReference type="GeneID" id="97143469"/>
<keyword evidence="3" id="KW-0255">Endonuclease</keyword>
<evidence type="ECO:0000313" key="4">
    <source>
        <dbReference type="Proteomes" id="UP000826616"/>
    </source>
</evidence>
<keyword evidence="3" id="KW-0378">Hydrolase</keyword>
<organism evidence="3 4">
    <name type="scientific">Aneurinibacillus thermoaerophilus</name>
    <dbReference type="NCBI Taxonomy" id="143495"/>
    <lineage>
        <taxon>Bacteria</taxon>
        <taxon>Bacillati</taxon>
        <taxon>Bacillota</taxon>
        <taxon>Bacilli</taxon>
        <taxon>Bacillales</taxon>
        <taxon>Paenibacillaceae</taxon>
        <taxon>Aneurinibacillus group</taxon>
        <taxon>Aneurinibacillus</taxon>
    </lineage>
</organism>
<dbReference type="CDD" id="cd00085">
    <property type="entry name" value="HNHc"/>
    <property type="match status" value="1"/>
</dbReference>
<gene>
    <name evidence="3" type="ORF">K3F53_18995</name>
</gene>
<dbReference type="Pfam" id="PF01844">
    <property type="entry name" value="HNH"/>
    <property type="match status" value="1"/>
</dbReference>
<evidence type="ECO:0000259" key="2">
    <source>
        <dbReference type="Pfam" id="PF01844"/>
    </source>
</evidence>
<dbReference type="Proteomes" id="UP000826616">
    <property type="component" value="Plasmid pAT1"/>
</dbReference>
<keyword evidence="3" id="KW-0540">Nuclease</keyword>
<geneLocation type="plasmid" evidence="3 4">
    <name>pAT1</name>
</geneLocation>
<feature type="domain" description="HNH" evidence="2">
    <location>
        <begin position="47"/>
        <end position="88"/>
    </location>
</feature>
<reference evidence="3 4" key="1">
    <citation type="submission" date="2021-08" db="EMBL/GenBank/DDBJ databases">
        <title>Complete genome sequence of the strain Aneurinibacillus thermoaerophilus CCM 8960.</title>
        <authorList>
            <person name="Musilova J."/>
            <person name="Kourilova X."/>
            <person name="Pernicova I."/>
            <person name="Bezdicek M."/>
            <person name="Lengerova M."/>
            <person name="Obruca S."/>
            <person name="Sedlar K."/>
        </authorList>
    </citation>
    <scope>NUCLEOTIDE SEQUENCE [LARGE SCALE GENOMIC DNA]</scope>
    <source>
        <strain evidence="3 4">CCM 8960</strain>
        <plasmid evidence="3 4">pAT1</plasmid>
    </source>
</reference>
<dbReference type="InterPro" id="IPR003615">
    <property type="entry name" value="HNH_nuc"/>
</dbReference>
<dbReference type="GO" id="GO:0004519">
    <property type="term" value="F:endonuclease activity"/>
    <property type="evidence" value="ECO:0007669"/>
    <property type="project" value="UniProtKB-KW"/>
</dbReference>
<dbReference type="RefSeq" id="WP_220561147.1">
    <property type="nucleotide sequence ID" value="NZ_CP080765.1"/>
</dbReference>
<proteinExistence type="predicted"/>
<protein>
    <submittedName>
        <fullName evidence="3">HNH endonuclease</fullName>
    </submittedName>
</protein>
<keyword evidence="4" id="KW-1185">Reference proteome</keyword>
<keyword evidence="3" id="KW-0614">Plasmid</keyword>
<evidence type="ECO:0000313" key="3">
    <source>
        <dbReference type="EMBL" id="QYY44732.1"/>
    </source>
</evidence>
<evidence type="ECO:0000256" key="1">
    <source>
        <dbReference type="SAM" id="MobiDB-lite"/>
    </source>
</evidence>
<dbReference type="Gene3D" id="1.10.30.50">
    <property type="match status" value="1"/>
</dbReference>
<accession>A0ABX8YFZ8</accession>
<sequence>MRVLNLAEEFHPVPKPSFKRSRPKRKSRSEFSASVRQKIDKRDGKYCQECGNPNAPEMHHVMPRGRGGRGVVTNGLRLCVSCHDKIHEDAQLMSKWQGIFEWRFGPDYYKDEWDVK</sequence>
<dbReference type="EMBL" id="CP080765">
    <property type="protein sequence ID" value="QYY44732.1"/>
    <property type="molecule type" value="Genomic_DNA"/>
</dbReference>
<feature type="region of interest" description="Disordered" evidence="1">
    <location>
        <begin position="13"/>
        <end position="37"/>
    </location>
</feature>
<name>A0ABX8YFZ8_ANETH</name>
<dbReference type="InterPro" id="IPR002711">
    <property type="entry name" value="HNH"/>
</dbReference>